<name>A0A841FMT0_9ACTN</name>
<dbReference type="SUPFAM" id="SSF160904">
    <property type="entry name" value="Jann2411-like"/>
    <property type="match status" value="1"/>
</dbReference>
<dbReference type="Gene3D" id="1.10.3300.10">
    <property type="entry name" value="Jann2411-like domain"/>
    <property type="match status" value="1"/>
</dbReference>
<keyword evidence="3" id="KW-1185">Reference proteome</keyword>
<dbReference type="Proteomes" id="UP000548476">
    <property type="component" value="Unassembled WGS sequence"/>
</dbReference>
<dbReference type="EMBL" id="JACHGT010000005">
    <property type="protein sequence ID" value="MBB6034862.1"/>
    <property type="molecule type" value="Genomic_DNA"/>
</dbReference>
<evidence type="ECO:0000313" key="3">
    <source>
        <dbReference type="Proteomes" id="UP000548476"/>
    </source>
</evidence>
<proteinExistence type="predicted"/>
<sequence length="182" mass="19520">MDPLTGEHVALDLVNTRTADGDLLATADDLRVWLELEAGRVGDGGDWIPGDGDLAAVRSVREDTSALLRALRAGKRPPVAALDGLVEAQRRAPATTVPVWEGDVLSAVRVRAGGPGERLAAALAEAAVEFAGSAELARLRECEAGDCVLLFVPAHPRRRWCSPARCGNRVRVARHYHRHKDV</sequence>
<dbReference type="Pfam" id="PF07336">
    <property type="entry name" value="ABATE"/>
    <property type="match status" value="1"/>
</dbReference>
<accession>A0A841FMT0</accession>
<protein>
    <submittedName>
        <fullName evidence="2">Putative RNA-binding Zn ribbon-like protein</fullName>
    </submittedName>
</protein>
<dbReference type="AlphaFoldDB" id="A0A841FMT0"/>
<evidence type="ECO:0000313" key="2">
    <source>
        <dbReference type="EMBL" id="MBB6034862.1"/>
    </source>
</evidence>
<dbReference type="PANTHER" id="PTHR35525">
    <property type="entry name" value="BLL6575 PROTEIN"/>
    <property type="match status" value="1"/>
</dbReference>
<dbReference type="PANTHER" id="PTHR35525:SF3">
    <property type="entry name" value="BLL6575 PROTEIN"/>
    <property type="match status" value="1"/>
</dbReference>
<evidence type="ECO:0000259" key="1">
    <source>
        <dbReference type="Pfam" id="PF11706"/>
    </source>
</evidence>
<reference evidence="2 3" key="1">
    <citation type="submission" date="2020-08" db="EMBL/GenBank/DDBJ databases">
        <title>Genomic Encyclopedia of Type Strains, Phase IV (KMG-IV): sequencing the most valuable type-strain genomes for metagenomic binning, comparative biology and taxonomic classification.</title>
        <authorList>
            <person name="Goeker M."/>
        </authorList>
    </citation>
    <scope>NUCLEOTIDE SEQUENCE [LARGE SCALE GENOMIC DNA]</scope>
    <source>
        <strain evidence="2 3">YIM 65646</strain>
    </source>
</reference>
<gene>
    <name evidence="2" type="ORF">HNR73_002716</name>
</gene>
<dbReference type="InterPro" id="IPR021005">
    <property type="entry name" value="Znf_CGNR"/>
</dbReference>
<dbReference type="Pfam" id="PF11706">
    <property type="entry name" value="zf-CGNR"/>
    <property type="match status" value="1"/>
</dbReference>
<organism evidence="2 3">
    <name type="scientific">Phytomonospora endophytica</name>
    <dbReference type="NCBI Taxonomy" id="714109"/>
    <lineage>
        <taxon>Bacteria</taxon>
        <taxon>Bacillati</taxon>
        <taxon>Actinomycetota</taxon>
        <taxon>Actinomycetes</taxon>
        <taxon>Micromonosporales</taxon>
        <taxon>Micromonosporaceae</taxon>
        <taxon>Phytomonospora</taxon>
    </lineage>
</organism>
<feature type="domain" description="Zinc finger CGNR" evidence="1">
    <location>
        <begin position="138"/>
        <end position="179"/>
    </location>
</feature>
<comment type="caution">
    <text evidence="2">The sequence shown here is derived from an EMBL/GenBank/DDBJ whole genome shotgun (WGS) entry which is preliminary data.</text>
</comment>
<dbReference type="RefSeq" id="WP_184787718.1">
    <property type="nucleotide sequence ID" value="NZ_BONT01000090.1"/>
</dbReference>
<dbReference type="InterPro" id="IPR023286">
    <property type="entry name" value="ABATE_dom_sf"/>
</dbReference>
<dbReference type="InterPro" id="IPR010852">
    <property type="entry name" value="ABATE"/>
</dbReference>